<keyword evidence="11" id="KW-1185">Reference proteome</keyword>
<evidence type="ECO:0000256" key="7">
    <source>
        <dbReference type="SAM" id="MobiDB-lite"/>
    </source>
</evidence>
<keyword evidence="3" id="KW-0813">Transport</keyword>
<organism evidence="10 11">
    <name type="scientific">Microdochium bolleyi</name>
    <dbReference type="NCBI Taxonomy" id="196109"/>
    <lineage>
        <taxon>Eukaryota</taxon>
        <taxon>Fungi</taxon>
        <taxon>Dikarya</taxon>
        <taxon>Ascomycota</taxon>
        <taxon>Pezizomycotina</taxon>
        <taxon>Sordariomycetes</taxon>
        <taxon>Xylariomycetidae</taxon>
        <taxon>Xylariales</taxon>
        <taxon>Microdochiaceae</taxon>
        <taxon>Microdochium</taxon>
    </lineage>
</organism>
<evidence type="ECO:0000313" key="10">
    <source>
        <dbReference type="EMBL" id="KXJ96649.1"/>
    </source>
</evidence>
<evidence type="ECO:0000256" key="4">
    <source>
        <dbReference type="ARBA" id="ARBA00022692"/>
    </source>
</evidence>
<accession>A0A136JHL3</accession>
<dbReference type="InParanoid" id="A0A136JHL3"/>
<feature type="transmembrane region" description="Helical" evidence="8">
    <location>
        <begin position="157"/>
        <end position="175"/>
    </location>
</feature>
<feature type="region of interest" description="Disordered" evidence="7">
    <location>
        <begin position="1"/>
        <end position="36"/>
    </location>
</feature>
<keyword evidence="6 8" id="KW-0472">Membrane</keyword>
<feature type="transmembrane region" description="Helical" evidence="8">
    <location>
        <begin position="184"/>
        <end position="202"/>
    </location>
</feature>
<feature type="domain" description="Major facilitator superfamily (MFS) profile" evidence="9">
    <location>
        <begin position="63"/>
        <end position="569"/>
    </location>
</feature>
<dbReference type="PANTHER" id="PTHR23501">
    <property type="entry name" value="MAJOR FACILITATOR SUPERFAMILY"/>
    <property type="match status" value="1"/>
</dbReference>
<proteinExistence type="inferred from homology"/>
<dbReference type="SUPFAM" id="SSF103473">
    <property type="entry name" value="MFS general substrate transporter"/>
    <property type="match status" value="1"/>
</dbReference>
<dbReference type="EMBL" id="KQ964245">
    <property type="protein sequence ID" value="KXJ96649.1"/>
    <property type="molecule type" value="Genomic_DNA"/>
</dbReference>
<feature type="transmembrane region" description="Helical" evidence="8">
    <location>
        <begin position="96"/>
        <end position="116"/>
    </location>
</feature>
<evidence type="ECO:0000256" key="2">
    <source>
        <dbReference type="ARBA" id="ARBA00008335"/>
    </source>
</evidence>
<feature type="transmembrane region" description="Helical" evidence="8">
    <location>
        <begin position="60"/>
        <end position="76"/>
    </location>
</feature>
<dbReference type="Pfam" id="PF07690">
    <property type="entry name" value="MFS_1"/>
    <property type="match status" value="1"/>
</dbReference>
<dbReference type="PANTHER" id="PTHR23501:SF3">
    <property type="entry name" value="MAJOR FACILITATOR SUPERFAMILY (MFS) PROFILE DOMAIN-CONTAINING PROTEIN"/>
    <property type="match status" value="1"/>
</dbReference>
<evidence type="ECO:0000256" key="1">
    <source>
        <dbReference type="ARBA" id="ARBA00004141"/>
    </source>
</evidence>
<gene>
    <name evidence="10" type="ORF">Micbo1qcDRAFT_187024</name>
</gene>
<dbReference type="AlphaFoldDB" id="A0A136JHL3"/>
<reference evidence="11" key="1">
    <citation type="submission" date="2016-02" db="EMBL/GenBank/DDBJ databases">
        <title>Draft genome sequence of Microdochium bolleyi, a fungal endophyte of beachgrass.</title>
        <authorList>
            <consortium name="DOE Joint Genome Institute"/>
            <person name="David A.S."/>
            <person name="May G."/>
            <person name="Haridas S."/>
            <person name="Lim J."/>
            <person name="Wang M."/>
            <person name="Labutti K."/>
            <person name="Lipzen A."/>
            <person name="Barry K."/>
            <person name="Grigoriev I.V."/>
        </authorList>
    </citation>
    <scope>NUCLEOTIDE SEQUENCE [LARGE SCALE GENOMIC DNA]</scope>
    <source>
        <strain evidence="11">J235TASD1</strain>
    </source>
</reference>
<dbReference type="InterPro" id="IPR020846">
    <property type="entry name" value="MFS_dom"/>
</dbReference>
<dbReference type="FunFam" id="1.20.1250.20:FF:000284">
    <property type="entry name" value="Siderophore iron transporter mirB"/>
    <property type="match status" value="1"/>
</dbReference>
<feature type="transmembrane region" description="Helical" evidence="8">
    <location>
        <begin position="265"/>
        <end position="290"/>
    </location>
</feature>
<keyword evidence="4 8" id="KW-0812">Transmembrane</keyword>
<evidence type="ECO:0000256" key="6">
    <source>
        <dbReference type="ARBA" id="ARBA00023136"/>
    </source>
</evidence>
<dbReference type="PROSITE" id="PS50850">
    <property type="entry name" value="MFS"/>
    <property type="match status" value="1"/>
</dbReference>
<evidence type="ECO:0000256" key="3">
    <source>
        <dbReference type="ARBA" id="ARBA00022448"/>
    </source>
</evidence>
<comment type="subcellular location">
    <subcellularLocation>
        <location evidence="1">Membrane</location>
        <topology evidence="1">Multi-pass membrane protein</topology>
    </subcellularLocation>
</comment>
<dbReference type="InterPro" id="IPR011701">
    <property type="entry name" value="MFS"/>
</dbReference>
<feature type="transmembrane region" description="Helical" evidence="8">
    <location>
        <begin position="302"/>
        <end position="320"/>
    </location>
</feature>
<feature type="transmembrane region" description="Helical" evidence="8">
    <location>
        <begin position="546"/>
        <end position="565"/>
    </location>
</feature>
<feature type="transmembrane region" description="Helical" evidence="8">
    <location>
        <begin position="214"/>
        <end position="236"/>
    </location>
</feature>
<dbReference type="OrthoDB" id="4078873at2759"/>
<protein>
    <submittedName>
        <fullName evidence="10">Major facilitator superfamily domain-containing protein</fullName>
    </submittedName>
</protein>
<feature type="transmembrane region" description="Helical" evidence="8">
    <location>
        <begin position="378"/>
        <end position="400"/>
    </location>
</feature>
<evidence type="ECO:0000259" key="9">
    <source>
        <dbReference type="PROSITE" id="PS50850"/>
    </source>
</evidence>
<evidence type="ECO:0000256" key="8">
    <source>
        <dbReference type="SAM" id="Phobius"/>
    </source>
</evidence>
<feature type="transmembrane region" description="Helical" evidence="8">
    <location>
        <begin position="128"/>
        <end position="145"/>
    </location>
</feature>
<name>A0A136JHL3_9PEZI</name>
<dbReference type="GO" id="GO:0005886">
    <property type="term" value="C:plasma membrane"/>
    <property type="evidence" value="ECO:0007669"/>
    <property type="project" value="TreeGrafter"/>
</dbReference>
<evidence type="ECO:0000313" key="11">
    <source>
        <dbReference type="Proteomes" id="UP000070501"/>
    </source>
</evidence>
<keyword evidence="5 8" id="KW-1133">Transmembrane helix</keyword>
<dbReference type="GO" id="GO:0022857">
    <property type="term" value="F:transmembrane transporter activity"/>
    <property type="evidence" value="ECO:0007669"/>
    <property type="project" value="InterPro"/>
</dbReference>
<dbReference type="Gene3D" id="1.20.1250.20">
    <property type="entry name" value="MFS general substrate transporter like domains"/>
    <property type="match status" value="2"/>
</dbReference>
<feature type="transmembrane region" description="Helical" evidence="8">
    <location>
        <begin position="432"/>
        <end position="454"/>
    </location>
</feature>
<sequence>MSLEPVAPPEPGTTGNSADLEANVNEHGNTSDSDDAISKDAQLGVQKIEATTKVWTKKHLIIAYVFIWIIYFVDAMEQGMSGFLTPYVTSDFSLHSLTSATGVVSNIIGGVSKLVLAKVLDIWGRPQGFMVCICLLTLGLVMMAACSNVETYCAAQVAYWVGYNGVSYSLSVFIADTSHLKNRGLMLAFISSPFLITTWITSPLANSILKTVGWRWGFGIFAIVTPIMALPLYFLFQVNYMKAKKQGVMPPRNSGRTFAQSLKHYFWEFDVICLLLLCAGFSLFLLPFNIYSYQYYGWKDPLTLSMLVVGFVCLGAAVVWEKRFAPVQFMPWDLLKDRTVLGSCVLAAVLFIEFYLWNGYFFSYNQAALNIHPITAGYIANVYSIGSCLISFAAGILIRWSGRFKWIALYFGVPLTILGVGLMIHFRTPGTTVGYVVLPQILIAAGGGLCVITEQMAAMAAASHQHVAVVLAVQGMFASVGGGIGGSVATAIWTAVFPTKLGEYLPQSAQANLTSIYGNLNVQVAYPWGSPERDAIVAAYYDAQKWMLVAATCITIVAIPAVMVWRDIKVKDFKQVKGTVV</sequence>
<dbReference type="InterPro" id="IPR036259">
    <property type="entry name" value="MFS_trans_sf"/>
</dbReference>
<feature type="transmembrane region" description="Helical" evidence="8">
    <location>
        <begin position="407"/>
        <end position="426"/>
    </location>
</feature>
<feature type="transmembrane region" description="Helical" evidence="8">
    <location>
        <begin position="466"/>
        <end position="496"/>
    </location>
</feature>
<feature type="transmembrane region" description="Helical" evidence="8">
    <location>
        <begin position="340"/>
        <end position="358"/>
    </location>
</feature>
<comment type="similarity">
    <text evidence="2">Belongs to the major facilitator superfamily.</text>
</comment>
<evidence type="ECO:0000256" key="5">
    <source>
        <dbReference type="ARBA" id="ARBA00022989"/>
    </source>
</evidence>
<feature type="compositionally biased region" description="Pro residues" evidence="7">
    <location>
        <begin position="1"/>
        <end position="11"/>
    </location>
</feature>
<dbReference type="Proteomes" id="UP000070501">
    <property type="component" value="Unassembled WGS sequence"/>
</dbReference>